<keyword evidence="1" id="KW-1133">Transmembrane helix</keyword>
<feature type="transmembrane region" description="Helical" evidence="1">
    <location>
        <begin position="376"/>
        <end position="397"/>
    </location>
</feature>
<sequence>MSGTLSGAARLCSDLPPQNITTCLSELLENSGGIRTVNEVWIRTFGIHVVALASYGHLLSLQGHTKSSLGWSSWALFFFCLFPEIAIAQILLRTLASFRGVLRHKRNLSLRFFAASCLGMRVKRLESGMIFEGRYLLADFEPSEVELIPRSFDLLWLGRFALLLALLAQYIGSAFLWFKLVFFLRDRSYWHWHIDYRNVQVVLGALLATLNSMGILLVGGEWTLSPKADFEDHDDMKTSSVFTSQEDAKLSDSPISQDEHSETWSNCLIRITNSSVFKELRRFDSVFRHFLDRQFPQTIQTDFECGLILHRILSYIVVVFTFHRFPGGCPPIFELLNRDSTSRNYSEMCPDRIDMFDPLTFALIPKLRESLRVGPWLLIPTVLFSVALARILLHWVLTGGLLLRQWSSGSIPGWARDSVEWIFSGRSLLSFPTLLLVAALCPFWIDGLIEQRGWAREAEISLTNQSIAPIDRIAIGIFMWKDPWQDSLYII</sequence>
<reference evidence="2" key="1">
    <citation type="journal article" date="2020" name="Stud. Mycol.">
        <title>101 Dothideomycetes genomes: a test case for predicting lifestyles and emergence of pathogens.</title>
        <authorList>
            <person name="Haridas S."/>
            <person name="Albert R."/>
            <person name="Binder M."/>
            <person name="Bloem J."/>
            <person name="Labutti K."/>
            <person name="Salamov A."/>
            <person name="Andreopoulos B."/>
            <person name="Baker S."/>
            <person name="Barry K."/>
            <person name="Bills G."/>
            <person name="Bluhm B."/>
            <person name="Cannon C."/>
            <person name="Castanera R."/>
            <person name="Culley D."/>
            <person name="Daum C."/>
            <person name="Ezra D."/>
            <person name="Gonzalez J."/>
            <person name="Henrissat B."/>
            <person name="Kuo A."/>
            <person name="Liang C."/>
            <person name="Lipzen A."/>
            <person name="Lutzoni F."/>
            <person name="Magnuson J."/>
            <person name="Mondo S."/>
            <person name="Nolan M."/>
            <person name="Ohm R."/>
            <person name="Pangilinan J."/>
            <person name="Park H.-J."/>
            <person name="Ramirez L."/>
            <person name="Alfaro M."/>
            <person name="Sun H."/>
            <person name="Tritt A."/>
            <person name="Yoshinaga Y."/>
            <person name="Zwiers L.-H."/>
            <person name="Turgeon B."/>
            <person name="Goodwin S."/>
            <person name="Spatafora J."/>
            <person name="Crous P."/>
            <person name="Grigoriev I."/>
        </authorList>
    </citation>
    <scope>NUCLEOTIDE SEQUENCE</scope>
    <source>
        <strain evidence="2">CBS 125425</strain>
    </source>
</reference>
<dbReference type="AlphaFoldDB" id="A0A9P4QZ98"/>
<comment type="caution">
    <text evidence="2">The sequence shown here is derived from an EMBL/GenBank/DDBJ whole genome shotgun (WGS) entry which is preliminary data.</text>
</comment>
<keyword evidence="1" id="KW-0472">Membrane</keyword>
<organism evidence="2 3">
    <name type="scientific">Polyplosphaeria fusca</name>
    <dbReference type="NCBI Taxonomy" id="682080"/>
    <lineage>
        <taxon>Eukaryota</taxon>
        <taxon>Fungi</taxon>
        <taxon>Dikarya</taxon>
        <taxon>Ascomycota</taxon>
        <taxon>Pezizomycotina</taxon>
        <taxon>Dothideomycetes</taxon>
        <taxon>Pleosporomycetidae</taxon>
        <taxon>Pleosporales</taxon>
        <taxon>Tetraplosphaeriaceae</taxon>
        <taxon>Polyplosphaeria</taxon>
    </lineage>
</organism>
<accession>A0A9P4QZ98</accession>
<feature type="transmembrane region" description="Helical" evidence="1">
    <location>
        <begin position="160"/>
        <end position="178"/>
    </location>
</feature>
<evidence type="ECO:0000313" key="3">
    <source>
        <dbReference type="Proteomes" id="UP000799444"/>
    </source>
</evidence>
<proteinExistence type="predicted"/>
<feature type="transmembrane region" description="Helical" evidence="1">
    <location>
        <begin position="40"/>
        <end position="59"/>
    </location>
</feature>
<protein>
    <submittedName>
        <fullName evidence="2">Uncharacterized protein</fullName>
    </submittedName>
</protein>
<feature type="transmembrane region" description="Helical" evidence="1">
    <location>
        <begin position="428"/>
        <end position="449"/>
    </location>
</feature>
<dbReference type="OrthoDB" id="3753379at2759"/>
<name>A0A9P4QZ98_9PLEO</name>
<dbReference type="EMBL" id="ML996133">
    <property type="protein sequence ID" value="KAF2735624.1"/>
    <property type="molecule type" value="Genomic_DNA"/>
</dbReference>
<keyword evidence="3" id="KW-1185">Reference proteome</keyword>
<evidence type="ECO:0000256" key="1">
    <source>
        <dbReference type="SAM" id="Phobius"/>
    </source>
</evidence>
<evidence type="ECO:0000313" key="2">
    <source>
        <dbReference type="EMBL" id="KAF2735624.1"/>
    </source>
</evidence>
<gene>
    <name evidence="2" type="ORF">EJ04DRAFT_563135</name>
</gene>
<keyword evidence="1" id="KW-0812">Transmembrane</keyword>
<feature type="transmembrane region" description="Helical" evidence="1">
    <location>
        <begin position="198"/>
        <end position="218"/>
    </location>
</feature>
<feature type="transmembrane region" description="Helical" evidence="1">
    <location>
        <begin position="71"/>
        <end position="96"/>
    </location>
</feature>
<dbReference type="Proteomes" id="UP000799444">
    <property type="component" value="Unassembled WGS sequence"/>
</dbReference>